<evidence type="ECO:0000256" key="4">
    <source>
        <dbReference type="ARBA" id="ARBA00022630"/>
    </source>
</evidence>
<evidence type="ECO:0000256" key="1">
    <source>
        <dbReference type="ARBA" id="ARBA00001917"/>
    </source>
</evidence>
<comment type="catalytic activity">
    <reaction evidence="9">
        <text>2 oxidized [2Fe-2S]-[protein] + NADPH = 2 reduced [2Fe-2S]-[protein] + NADP(+) + H(+)</text>
        <dbReference type="Rhea" id="RHEA:67716"/>
        <dbReference type="Rhea" id="RHEA-COMP:17327"/>
        <dbReference type="Rhea" id="RHEA-COMP:17328"/>
        <dbReference type="ChEBI" id="CHEBI:15378"/>
        <dbReference type="ChEBI" id="CHEBI:33737"/>
        <dbReference type="ChEBI" id="CHEBI:33738"/>
        <dbReference type="ChEBI" id="CHEBI:57783"/>
        <dbReference type="ChEBI" id="CHEBI:58349"/>
    </reaction>
</comment>
<accession>A0A9Q0MJL3</accession>
<keyword evidence="7 9" id="KW-0521">NADP</keyword>
<comment type="cofactor">
    <cofactor evidence="1 9">
        <name>FMN</name>
        <dbReference type="ChEBI" id="CHEBI:58210"/>
    </cofactor>
</comment>
<organism evidence="12 13">
    <name type="scientific">Blomia tropicalis</name>
    <name type="common">Mite</name>
    <dbReference type="NCBI Taxonomy" id="40697"/>
    <lineage>
        <taxon>Eukaryota</taxon>
        <taxon>Metazoa</taxon>
        <taxon>Ecdysozoa</taxon>
        <taxon>Arthropoda</taxon>
        <taxon>Chelicerata</taxon>
        <taxon>Arachnida</taxon>
        <taxon>Acari</taxon>
        <taxon>Acariformes</taxon>
        <taxon>Sarcoptiformes</taxon>
        <taxon>Astigmata</taxon>
        <taxon>Glycyphagoidea</taxon>
        <taxon>Echimyopodidae</taxon>
        <taxon>Blomia</taxon>
    </lineage>
</organism>
<feature type="domain" description="FAD-binding FR-type" evidence="11">
    <location>
        <begin position="213"/>
        <end position="461"/>
    </location>
</feature>
<dbReference type="HAMAP" id="MF_03178">
    <property type="entry name" value="NDOR1"/>
    <property type="match status" value="1"/>
</dbReference>
<dbReference type="GO" id="GO:0160246">
    <property type="term" value="F:NADPH-iron-sulfur [2Fe-2S] protein oxidoreductase activity"/>
    <property type="evidence" value="ECO:0007669"/>
    <property type="project" value="InterPro"/>
</dbReference>
<feature type="binding site" evidence="9">
    <location>
        <begin position="400"/>
        <end position="403"/>
    </location>
    <ligand>
        <name>FAD</name>
        <dbReference type="ChEBI" id="CHEBI:57692"/>
    </ligand>
</feature>
<comment type="caution">
    <text evidence="12">The sequence shown here is derived from an EMBL/GenBank/DDBJ whole genome shotgun (WGS) entry which is preliminary data.</text>
</comment>
<dbReference type="InterPro" id="IPR029039">
    <property type="entry name" value="Flavoprotein-like_sf"/>
</dbReference>
<dbReference type="InterPro" id="IPR001709">
    <property type="entry name" value="Flavoprot_Pyr_Nucl_cyt_Rdtase"/>
</dbReference>
<evidence type="ECO:0000259" key="11">
    <source>
        <dbReference type="PROSITE" id="PS51384"/>
    </source>
</evidence>
<feature type="domain" description="Flavodoxin-like" evidence="10">
    <location>
        <begin position="11"/>
        <end position="163"/>
    </location>
</feature>
<dbReference type="InterPro" id="IPR023173">
    <property type="entry name" value="NADPH_Cyt_P450_Rdtase_alpha"/>
</dbReference>
<dbReference type="InterPro" id="IPR028879">
    <property type="entry name" value="NDOR1"/>
</dbReference>
<comment type="similarity">
    <text evidence="9">In the N-terminal section; belongs to the flavodoxin family.</text>
</comment>
<reference evidence="12" key="1">
    <citation type="submission" date="2022-12" db="EMBL/GenBank/DDBJ databases">
        <title>Genome assemblies of Blomia tropicalis.</title>
        <authorList>
            <person name="Cui Y."/>
        </authorList>
    </citation>
    <scope>NUCLEOTIDE SEQUENCE</scope>
    <source>
        <tissue evidence="12">Adult mites</tissue>
    </source>
</reference>
<dbReference type="Proteomes" id="UP001142055">
    <property type="component" value="Chromosome 1"/>
</dbReference>
<dbReference type="SUPFAM" id="SSF52343">
    <property type="entry name" value="Ferredoxin reductase-like, C-terminal NADP-linked domain"/>
    <property type="match status" value="1"/>
</dbReference>
<dbReference type="Pfam" id="PF00175">
    <property type="entry name" value="NAD_binding_1"/>
    <property type="match status" value="1"/>
</dbReference>
<dbReference type="OMA" id="DIMSIPR"/>
<keyword evidence="4 9" id="KW-0285">Flavoprotein</keyword>
<evidence type="ECO:0000256" key="8">
    <source>
        <dbReference type="ARBA" id="ARBA00023002"/>
    </source>
</evidence>
<dbReference type="InterPro" id="IPR001433">
    <property type="entry name" value="OxRdtase_FAD/NAD-bd"/>
</dbReference>
<dbReference type="PROSITE" id="PS50902">
    <property type="entry name" value="FLAVODOXIN_LIKE"/>
    <property type="match status" value="1"/>
</dbReference>
<dbReference type="Gene3D" id="1.20.990.10">
    <property type="entry name" value="NADPH-cytochrome p450 Reductase, Chain A, domain 3"/>
    <property type="match status" value="1"/>
</dbReference>
<dbReference type="GO" id="GO:0050660">
    <property type="term" value="F:flavin adenine dinucleotide binding"/>
    <property type="evidence" value="ECO:0007669"/>
    <property type="project" value="UniProtKB-UniRule"/>
</dbReference>
<dbReference type="PROSITE" id="PS51384">
    <property type="entry name" value="FAD_FR"/>
    <property type="match status" value="1"/>
</dbReference>
<gene>
    <name evidence="12" type="ORF">RDWZM_003475</name>
</gene>
<keyword evidence="5 9" id="KW-0288">FMN</keyword>
<dbReference type="GO" id="GO:0010181">
    <property type="term" value="F:FMN binding"/>
    <property type="evidence" value="ECO:0007669"/>
    <property type="project" value="UniProtKB-UniRule"/>
</dbReference>
<dbReference type="InterPro" id="IPR001094">
    <property type="entry name" value="Flavdoxin-like"/>
</dbReference>
<dbReference type="Pfam" id="PF00258">
    <property type="entry name" value="Flavodoxin_1"/>
    <property type="match status" value="1"/>
</dbReference>
<feature type="binding site" evidence="9">
    <location>
        <position position="614"/>
    </location>
    <ligand>
        <name>FAD</name>
        <dbReference type="ChEBI" id="CHEBI:57692"/>
    </ligand>
</feature>
<dbReference type="SUPFAM" id="SSF52218">
    <property type="entry name" value="Flavoproteins"/>
    <property type="match status" value="1"/>
</dbReference>
<comment type="subcellular location">
    <subcellularLocation>
        <location evidence="9">Cytoplasm</location>
    </subcellularLocation>
</comment>
<name>A0A9Q0MJL3_BLOTA</name>
<dbReference type="PRINTS" id="PR00369">
    <property type="entry name" value="FLAVODOXIN"/>
</dbReference>
<evidence type="ECO:0000256" key="9">
    <source>
        <dbReference type="HAMAP-Rule" id="MF_03178"/>
    </source>
</evidence>
<feature type="binding site" evidence="9">
    <location>
        <begin position="531"/>
        <end position="532"/>
    </location>
    <ligand>
        <name>NADP(+)</name>
        <dbReference type="ChEBI" id="CHEBI:58349"/>
    </ligand>
</feature>
<feature type="binding site" evidence="9">
    <location>
        <position position="476"/>
    </location>
    <ligand>
        <name>NADP(+)</name>
        <dbReference type="ChEBI" id="CHEBI:58349"/>
    </ligand>
</feature>
<dbReference type="EMBL" id="JAPWDV010000001">
    <property type="protein sequence ID" value="KAJ6224930.1"/>
    <property type="molecule type" value="Genomic_DNA"/>
</dbReference>
<evidence type="ECO:0000256" key="5">
    <source>
        <dbReference type="ARBA" id="ARBA00022643"/>
    </source>
</evidence>
<dbReference type="InterPro" id="IPR003097">
    <property type="entry name" value="CysJ-like_FAD-binding"/>
</dbReference>
<evidence type="ECO:0000256" key="2">
    <source>
        <dbReference type="ARBA" id="ARBA00001974"/>
    </source>
</evidence>
<comment type="cofactor">
    <cofactor evidence="2 9">
        <name>FAD</name>
        <dbReference type="ChEBI" id="CHEBI:57692"/>
    </cofactor>
</comment>
<dbReference type="SUPFAM" id="SSF63380">
    <property type="entry name" value="Riboflavin synthase domain-like"/>
    <property type="match status" value="1"/>
</dbReference>
<dbReference type="InterPro" id="IPR039261">
    <property type="entry name" value="FNR_nucleotide-bd"/>
</dbReference>
<dbReference type="GO" id="GO:0016226">
    <property type="term" value="P:iron-sulfur cluster assembly"/>
    <property type="evidence" value="ECO:0007669"/>
    <property type="project" value="UniProtKB-UniRule"/>
</dbReference>
<feature type="binding site" evidence="9">
    <location>
        <position position="368"/>
    </location>
    <ligand>
        <name>FAD</name>
        <dbReference type="ChEBI" id="CHEBI:57692"/>
    </ligand>
</feature>
<feature type="binding site" evidence="9">
    <location>
        <begin position="17"/>
        <end position="22"/>
    </location>
    <ligand>
        <name>FMN</name>
        <dbReference type="ChEBI" id="CHEBI:58210"/>
    </ligand>
</feature>
<keyword evidence="8 9" id="KW-0560">Oxidoreductase</keyword>
<dbReference type="AlphaFoldDB" id="A0A9Q0MJL3"/>
<protein>
    <recommendedName>
        <fullName evidence="9">NADPH-dependent diflavin oxidoreductase 1</fullName>
        <ecNumber evidence="9">1.18.1.-</ecNumber>
    </recommendedName>
    <alternativeName>
        <fullName evidence="9">NADPH-dependent FMN and FAD-containing oxidoreductase</fullName>
    </alternativeName>
</protein>
<dbReference type="GO" id="GO:0005829">
    <property type="term" value="C:cytosol"/>
    <property type="evidence" value="ECO:0007669"/>
    <property type="project" value="TreeGrafter"/>
</dbReference>
<evidence type="ECO:0000313" key="12">
    <source>
        <dbReference type="EMBL" id="KAJ6224930.1"/>
    </source>
</evidence>
<dbReference type="GO" id="GO:0050661">
    <property type="term" value="F:NADP binding"/>
    <property type="evidence" value="ECO:0007669"/>
    <property type="project" value="UniProtKB-UniRule"/>
</dbReference>
<feature type="binding site" evidence="9">
    <location>
        <begin position="110"/>
        <end position="119"/>
    </location>
    <ligand>
        <name>FMN</name>
        <dbReference type="ChEBI" id="CHEBI:58210"/>
    </ligand>
</feature>
<comment type="similarity">
    <text evidence="9">Belongs to the NADPH-dependent diflavin oxidoreductase NDOR1 family.</text>
</comment>
<evidence type="ECO:0000256" key="3">
    <source>
        <dbReference type="ARBA" id="ARBA00022490"/>
    </source>
</evidence>
<feature type="binding site" evidence="9">
    <location>
        <begin position="72"/>
        <end position="75"/>
    </location>
    <ligand>
        <name>FMN</name>
        <dbReference type="ChEBI" id="CHEBI:58210"/>
    </ligand>
</feature>
<evidence type="ECO:0000256" key="7">
    <source>
        <dbReference type="ARBA" id="ARBA00022857"/>
    </source>
</evidence>
<comment type="function">
    <text evidence="9">NADPH-dependent reductase which is a central component of the cytosolic iron-sulfur (Fe-S) protein assembly (CIA) machinery. Transfers electrons from NADPH via its FAD and FMN prosthetic groups to the [2Fe-2S] cluster of the anamorsin/DRE2 homolog, another key component of the CIA machinery. In turn, this reduced cluster provides electrons for assembly of cytosolic iron-sulfur cluster proteins.</text>
</comment>
<dbReference type="EC" id="1.18.1.-" evidence="9"/>
<evidence type="ECO:0000313" key="13">
    <source>
        <dbReference type="Proteomes" id="UP001142055"/>
    </source>
</evidence>
<dbReference type="Gene3D" id="3.40.50.80">
    <property type="entry name" value="Nucleotide-binding domain of ferredoxin-NADP reductase (FNR) module"/>
    <property type="match status" value="1"/>
</dbReference>
<evidence type="ECO:0000256" key="6">
    <source>
        <dbReference type="ARBA" id="ARBA00022827"/>
    </source>
</evidence>
<comment type="similarity">
    <text evidence="9">In the C-terminal section; belongs to the flavoprotein pyridine nucleotide cytochrome reductase family.</text>
</comment>
<feature type="binding site" evidence="9">
    <location>
        <position position="145"/>
    </location>
    <ligand>
        <name>FMN</name>
        <dbReference type="ChEBI" id="CHEBI:58210"/>
    </ligand>
</feature>
<keyword evidence="13" id="KW-1185">Reference proteome</keyword>
<dbReference type="PANTHER" id="PTHR19384:SF10">
    <property type="entry name" value="NADPH-DEPENDENT DIFLAVIN OXIDOREDUCTASE 1"/>
    <property type="match status" value="1"/>
</dbReference>
<keyword evidence="3 9" id="KW-0963">Cytoplasm</keyword>
<dbReference type="InterPro" id="IPR008254">
    <property type="entry name" value="Flavodoxin/NO_synth"/>
</dbReference>
<feature type="binding site" evidence="9">
    <location>
        <begin position="434"/>
        <end position="437"/>
    </location>
    <ligand>
        <name>FAD</name>
        <dbReference type="ChEBI" id="CHEBI:57692"/>
    </ligand>
</feature>
<keyword evidence="6 9" id="KW-0274">FAD</keyword>
<proteinExistence type="inferred from homology"/>
<feature type="binding site" evidence="9">
    <location>
        <begin position="539"/>
        <end position="543"/>
    </location>
    <ligand>
        <name>NADP(+)</name>
        <dbReference type="ChEBI" id="CHEBI:58349"/>
    </ligand>
</feature>
<evidence type="ECO:0000259" key="10">
    <source>
        <dbReference type="PROSITE" id="PS50902"/>
    </source>
</evidence>
<dbReference type="InterPro" id="IPR017927">
    <property type="entry name" value="FAD-bd_FR_type"/>
</dbReference>
<comment type="caution">
    <text evidence="9">Lacks conserved residue(s) required for the propagation of feature annotation.</text>
</comment>
<dbReference type="Gene3D" id="2.40.30.10">
    <property type="entry name" value="Translation factors"/>
    <property type="match status" value="1"/>
</dbReference>
<dbReference type="PRINTS" id="PR00371">
    <property type="entry name" value="FPNCR"/>
</dbReference>
<dbReference type="Pfam" id="PF00667">
    <property type="entry name" value="FAD_binding_1"/>
    <property type="match status" value="1"/>
</dbReference>
<dbReference type="Gene3D" id="3.40.50.360">
    <property type="match status" value="1"/>
</dbReference>
<sequence>MLIDTQNFDRLLILYGSETGNSQDLAKIIAWTITCLVKKLEHVNSFHVELKSCDEYQIEQLPTERLILFVCSTTGIGEEPQNMKKFWRFMLRRDLPNDSLCSLSFAVIGLGDSSYLKYNFVAKKLHKRLLNLGATSLLELALGDDQHELGPYAKIDPWLKQFYEIILPIDNSELDDNLDLIDSSFQFDFSDLDNEDNLKPTLTDNLISNIGILNPYEAIVVENRRLTAEKHFQDVRLISLQFDMKHFRYNLGDVCCIYPENSDEDVETFLSLFDDTRLKNPYQQFRMNLSSISWISQTSFYHHLCRYRQPCTVRELVKNYLDLNMIPNRSFFFLFYHFSRNDLEKDMLKRFAMGTDIDELYDYVNRPRRTILEVMLDFPNTTPHVPFEYLLDMIPAMRPRSYSIASSPNTSPDRIELLYAVVNYRTRLRKPRIGLCTNWMSHLELNDRVKIFLRQSNFKLPKDHHERPLIMVGAGTGVAPFRAFIHDRSFRNVALNYLFFGCRYRQMDYYLEDEWNKFSDQNLMKIFIAFSRENPNESKVYVQNRIWEQRHLVFQLLMHQNGILWVAGKSQQYPQLIRETIGNIFKDQLTDDEQQVEQLIIQLERQRRIQFECW</sequence>
<dbReference type="PANTHER" id="PTHR19384">
    <property type="entry name" value="NITRIC OXIDE SYNTHASE-RELATED"/>
    <property type="match status" value="1"/>
</dbReference>
<dbReference type="GO" id="GO:0016651">
    <property type="term" value="F:oxidoreductase activity, acting on NAD(P)H"/>
    <property type="evidence" value="ECO:0007669"/>
    <property type="project" value="UniProtKB-UniRule"/>
</dbReference>
<dbReference type="InterPro" id="IPR017938">
    <property type="entry name" value="Riboflavin_synthase-like_b-brl"/>
</dbReference>